<comment type="caution">
    <text evidence="1">The sequence shown here is derived from an EMBL/GenBank/DDBJ whole genome shotgun (WGS) entry which is preliminary data.</text>
</comment>
<organism evidence="1 2">
    <name type="scientific">Dreissena polymorpha</name>
    <name type="common">Zebra mussel</name>
    <name type="synonym">Mytilus polymorpha</name>
    <dbReference type="NCBI Taxonomy" id="45954"/>
    <lineage>
        <taxon>Eukaryota</taxon>
        <taxon>Metazoa</taxon>
        <taxon>Spiralia</taxon>
        <taxon>Lophotrochozoa</taxon>
        <taxon>Mollusca</taxon>
        <taxon>Bivalvia</taxon>
        <taxon>Autobranchia</taxon>
        <taxon>Heteroconchia</taxon>
        <taxon>Euheterodonta</taxon>
        <taxon>Imparidentia</taxon>
        <taxon>Neoheterodontei</taxon>
        <taxon>Myida</taxon>
        <taxon>Dreissenoidea</taxon>
        <taxon>Dreissenidae</taxon>
        <taxon>Dreissena</taxon>
    </lineage>
</organism>
<keyword evidence="2" id="KW-1185">Reference proteome</keyword>
<proteinExistence type="predicted"/>
<sequence length="113" mass="12717">MERGSMGLKKKMQSNVNILTLTRDGNITASLQDPAFRRKSNVRSTLHVAATGQWFVLCEQYLSQVYTDGKTVLNTIQLHGSYRSSIFFNEGKCIMIVGRLGHYAVIKFQTNVS</sequence>
<dbReference type="AlphaFoldDB" id="A0A9D4J267"/>
<name>A0A9D4J267_DREPO</name>
<reference evidence="1" key="2">
    <citation type="submission" date="2020-11" db="EMBL/GenBank/DDBJ databases">
        <authorList>
            <person name="McCartney M.A."/>
            <person name="Auch B."/>
            <person name="Kono T."/>
            <person name="Mallez S."/>
            <person name="Becker A."/>
            <person name="Gohl D.M."/>
            <person name="Silverstein K.A.T."/>
            <person name="Koren S."/>
            <person name="Bechman K.B."/>
            <person name="Herman A."/>
            <person name="Abrahante J.E."/>
            <person name="Garbe J."/>
        </authorList>
    </citation>
    <scope>NUCLEOTIDE SEQUENCE</scope>
    <source>
        <strain evidence="1">Duluth1</strain>
        <tissue evidence="1">Whole animal</tissue>
    </source>
</reference>
<reference evidence="1" key="1">
    <citation type="journal article" date="2019" name="bioRxiv">
        <title>The Genome of the Zebra Mussel, Dreissena polymorpha: A Resource for Invasive Species Research.</title>
        <authorList>
            <person name="McCartney M.A."/>
            <person name="Auch B."/>
            <person name="Kono T."/>
            <person name="Mallez S."/>
            <person name="Zhang Y."/>
            <person name="Obille A."/>
            <person name="Becker A."/>
            <person name="Abrahante J.E."/>
            <person name="Garbe J."/>
            <person name="Badalamenti J.P."/>
            <person name="Herman A."/>
            <person name="Mangelson H."/>
            <person name="Liachko I."/>
            <person name="Sullivan S."/>
            <person name="Sone E.D."/>
            <person name="Koren S."/>
            <person name="Silverstein K.A.T."/>
            <person name="Beckman K.B."/>
            <person name="Gohl D.M."/>
        </authorList>
    </citation>
    <scope>NUCLEOTIDE SEQUENCE</scope>
    <source>
        <strain evidence="1">Duluth1</strain>
        <tissue evidence="1">Whole animal</tissue>
    </source>
</reference>
<evidence type="ECO:0000313" key="1">
    <source>
        <dbReference type="EMBL" id="KAH3792787.1"/>
    </source>
</evidence>
<dbReference type="Proteomes" id="UP000828390">
    <property type="component" value="Unassembled WGS sequence"/>
</dbReference>
<dbReference type="EMBL" id="JAIWYP010000007">
    <property type="protein sequence ID" value="KAH3792787.1"/>
    <property type="molecule type" value="Genomic_DNA"/>
</dbReference>
<protein>
    <submittedName>
        <fullName evidence="1">Uncharacterized protein</fullName>
    </submittedName>
</protein>
<accession>A0A9D4J267</accession>
<evidence type="ECO:0000313" key="2">
    <source>
        <dbReference type="Proteomes" id="UP000828390"/>
    </source>
</evidence>
<gene>
    <name evidence="1" type="ORF">DPMN_146286</name>
</gene>